<dbReference type="Proteomes" id="UP000310760">
    <property type="component" value="Unassembled WGS sequence"/>
</dbReference>
<comment type="caution">
    <text evidence="7">The sequence shown here is derived from an EMBL/GenBank/DDBJ whole genome shotgun (WGS) entry which is preliminary data.</text>
</comment>
<dbReference type="EMBL" id="ASSP01000023">
    <property type="protein sequence ID" value="EOS09313.1"/>
    <property type="molecule type" value="Genomic_DNA"/>
</dbReference>
<evidence type="ECO:0000256" key="2">
    <source>
        <dbReference type="ARBA" id="ARBA00009865"/>
    </source>
</evidence>
<dbReference type="InterPro" id="IPR050727">
    <property type="entry name" value="GH43_arabinanases"/>
</dbReference>
<keyword evidence="4 5" id="KW-0326">Glycosidase</keyword>
<dbReference type="SUPFAM" id="SSF75005">
    <property type="entry name" value="Arabinanase/levansucrase/invertase"/>
    <property type="match status" value="1"/>
</dbReference>
<accession>R9HZ62</accession>
<dbReference type="Pfam" id="PF04616">
    <property type="entry name" value="Glyco_hydro_43"/>
    <property type="match status" value="1"/>
</dbReference>
<keyword evidence="6" id="KW-0732">Signal</keyword>
<evidence type="ECO:0000256" key="4">
    <source>
        <dbReference type="ARBA" id="ARBA00023295"/>
    </source>
</evidence>
<dbReference type="STRING" id="1235788.C802_03763"/>
<sequence>MKKRLFCLLCLLGAVSGLFAGNTAYLFSYFINDSRDGLHLAYSLDGLTWTPLNHGKSFLIPTVGKDRLMRDPSICQAPDGTFHMVWTSSWTDRIIGYASSPDLIHWSEQRSIPVMMHEPAAHNCWAPELFYDEPSQTYYIFWATTIPGRHKEVPVIESEKGLNHRIYYVTTKDFNTFSETKLFFNPDFSVIDAAIVRDPVMKDLIMVVKNENSLPAEKNLRITRTTRIEDGFPTTVSPSITGNYWCEGPAPLFVDDALYVYFDKYRNHQYGAVCSRDHGKTWEDVSDRVSFPKGTRHGTAFTVEKAVLDKLLESN</sequence>
<evidence type="ECO:0000313" key="10">
    <source>
        <dbReference type="Proteomes" id="UP000310760"/>
    </source>
</evidence>
<dbReference type="PANTHER" id="PTHR43301">
    <property type="entry name" value="ARABINAN ENDO-1,5-ALPHA-L-ARABINOSIDASE"/>
    <property type="match status" value="1"/>
</dbReference>
<dbReference type="InterPro" id="IPR023296">
    <property type="entry name" value="Glyco_hydro_beta-prop_sf"/>
</dbReference>
<gene>
    <name evidence="7" type="ORF">C802_03763</name>
    <name evidence="8" type="ORF">E5339_02875</name>
</gene>
<evidence type="ECO:0000256" key="6">
    <source>
        <dbReference type="SAM" id="SignalP"/>
    </source>
</evidence>
<organism evidence="7 9">
    <name type="scientific">Phocaeicola sartorii</name>
    <dbReference type="NCBI Taxonomy" id="671267"/>
    <lineage>
        <taxon>Bacteria</taxon>
        <taxon>Pseudomonadati</taxon>
        <taxon>Bacteroidota</taxon>
        <taxon>Bacteroidia</taxon>
        <taxon>Bacteroidales</taxon>
        <taxon>Bacteroidaceae</taxon>
        <taxon>Phocaeicola</taxon>
    </lineage>
</organism>
<dbReference type="GO" id="GO:0005975">
    <property type="term" value="P:carbohydrate metabolic process"/>
    <property type="evidence" value="ECO:0007669"/>
    <property type="project" value="InterPro"/>
</dbReference>
<dbReference type="GO" id="GO:0004553">
    <property type="term" value="F:hydrolase activity, hydrolyzing O-glycosyl compounds"/>
    <property type="evidence" value="ECO:0007669"/>
    <property type="project" value="InterPro"/>
</dbReference>
<evidence type="ECO:0000313" key="7">
    <source>
        <dbReference type="EMBL" id="EOS09313.1"/>
    </source>
</evidence>
<dbReference type="EMBL" id="SRYJ01000004">
    <property type="protein sequence ID" value="TGY72788.1"/>
    <property type="molecule type" value="Genomic_DNA"/>
</dbReference>
<evidence type="ECO:0000313" key="9">
    <source>
        <dbReference type="Proteomes" id="UP000014200"/>
    </source>
</evidence>
<comment type="pathway">
    <text evidence="1">Glycan metabolism; L-arabinan degradation.</text>
</comment>
<keyword evidence="9" id="KW-1185">Reference proteome</keyword>
<protein>
    <submittedName>
        <fullName evidence="8">Glycosyl hydrolase</fullName>
    </submittedName>
</protein>
<reference evidence="7 9" key="1">
    <citation type="submission" date="2013-04" db="EMBL/GenBank/DDBJ databases">
        <title>The Genome Sequence of Bacteroides massiliensis dnLKV3.</title>
        <authorList>
            <consortium name="The Broad Institute Genomics Platform"/>
            <consortium name="The Broad Institute Genome Sequencing Center for Infectious Disease"/>
            <person name="Earl A."/>
            <person name="Xavier R."/>
            <person name="Kuhn K."/>
            <person name="Stappenbeck T."/>
            <person name="Walker B."/>
            <person name="Young S."/>
            <person name="Zeng Q."/>
            <person name="Gargeya S."/>
            <person name="Fitzgerald M."/>
            <person name="Haas B."/>
            <person name="Abouelleil A."/>
            <person name="Allen A.W."/>
            <person name="Alvarado L."/>
            <person name="Arachchi H.M."/>
            <person name="Berlin A.M."/>
            <person name="Chapman S.B."/>
            <person name="Gainer-Dewar J."/>
            <person name="Goldberg J."/>
            <person name="Griggs A."/>
            <person name="Gujja S."/>
            <person name="Hansen M."/>
            <person name="Howarth C."/>
            <person name="Imamovic A."/>
            <person name="Ireland A."/>
            <person name="Larimer J."/>
            <person name="McCowan C."/>
            <person name="Murphy C."/>
            <person name="Pearson M."/>
            <person name="Poon T.W."/>
            <person name="Priest M."/>
            <person name="Roberts A."/>
            <person name="Saif S."/>
            <person name="Shea T."/>
            <person name="Sisk P."/>
            <person name="Sykes S."/>
            <person name="Wortman J."/>
            <person name="Nusbaum C."/>
            <person name="Birren B."/>
        </authorList>
    </citation>
    <scope>NUCLEOTIDE SEQUENCE [LARGE SCALE GENOMIC DNA]</scope>
    <source>
        <strain evidence="7">DnLKV3</strain>
        <strain evidence="9">dnLKV3</strain>
    </source>
</reference>
<proteinExistence type="inferred from homology"/>
<dbReference type="CDD" id="cd08983">
    <property type="entry name" value="GH43_Bt3655-like"/>
    <property type="match status" value="1"/>
</dbReference>
<dbReference type="PANTHER" id="PTHR43301:SF3">
    <property type="entry name" value="ARABINAN ENDO-1,5-ALPHA-L-ARABINOSIDASE A-RELATED"/>
    <property type="match status" value="1"/>
</dbReference>
<comment type="similarity">
    <text evidence="2 5">Belongs to the glycosyl hydrolase 43 family.</text>
</comment>
<feature type="signal peptide" evidence="6">
    <location>
        <begin position="1"/>
        <end position="20"/>
    </location>
</feature>
<dbReference type="Gene3D" id="2.115.10.20">
    <property type="entry name" value="Glycosyl hydrolase domain, family 43"/>
    <property type="match status" value="1"/>
</dbReference>
<evidence type="ECO:0000256" key="1">
    <source>
        <dbReference type="ARBA" id="ARBA00004834"/>
    </source>
</evidence>
<evidence type="ECO:0000313" key="8">
    <source>
        <dbReference type="EMBL" id="TGY72788.1"/>
    </source>
</evidence>
<dbReference type="InterPro" id="IPR006710">
    <property type="entry name" value="Glyco_hydro_43"/>
</dbReference>
<evidence type="ECO:0000256" key="5">
    <source>
        <dbReference type="RuleBase" id="RU361187"/>
    </source>
</evidence>
<dbReference type="OrthoDB" id="9758923at2"/>
<name>R9HZ62_9BACT</name>
<dbReference type="Proteomes" id="UP000014200">
    <property type="component" value="Unassembled WGS sequence"/>
</dbReference>
<dbReference type="AlphaFoldDB" id="R9HZ62"/>
<evidence type="ECO:0000256" key="3">
    <source>
        <dbReference type="ARBA" id="ARBA00022801"/>
    </source>
</evidence>
<keyword evidence="3 5" id="KW-0378">Hydrolase</keyword>
<feature type="chain" id="PRO_5044738318" evidence="6">
    <location>
        <begin position="21"/>
        <end position="315"/>
    </location>
</feature>
<reference evidence="8 10" key="2">
    <citation type="submission" date="2019-04" db="EMBL/GenBank/DDBJ databases">
        <title>Microbes associate with the intestines of laboratory mice.</title>
        <authorList>
            <person name="Navarre W."/>
            <person name="Wong E."/>
            <person name="Huang K."/>
            <person name="Tropini C."/>
            <person name="Ng K."/>
            <person name="Yu B."/>
        </authorList>
    </citation>
    <scope>NUCLEOTIDE SEQUENCE [LARGE SCALE GENOMIC DNA]</scope>
    <source>
        <strain evidence="8 10">NM22_B1</strain>
    </source>
</reference>
<dbReference type="HOGENOM" id="CLU_010779_1_1_10"/>
<dbReference type="PATRIC" id="fig|1235788.3.peg.3855"/>